<reference evidence="1 2" key="1">
    <citation type="submission" date="2014-07" db="EMBL/GenBank/DDBJ databases">
        <authorList>
            <person name="Urmite Genomes Urmite Genomes"/>
        </authorList>
    </citation>
    <scope>NUCLEOTIDE SEQUENCE [LARGE SCALE GENOMIC DNA]</scope>
    <source>
        <strain evidence="1 2">13MG44_air</strain>
    </source>
</reference>
<dbReference type="InterPro" id="IPR004465">
    <property type="entry name" value="RNR_NrdI"/>
</dbReference>
<dbReference type="Gene3D" id="3.40.50.360">
    <property type="match status" value="1"/>
</dbReference>
<accession>A0A078LYF7</accession>
<dbReference type="PIRSF" id="PIRSF005087">
    <property type="entry name" value="NrdI"/>
    <property type="match status" value="1"/>
</dbReference>
<gene>
    <name evidence="1" type="primary">nrdI</name>
    <name evidence="1" type="ORF">BN1048_00163</name>
</gene>
<dbReference type="EMBL" id="CCSE01000001">
    <property type="protein sequence ID" value="CDZ99044.1"/>
    <property type="molecule type" value="Genomic_DNA"/>
</dbReference>
<keyword evidence="2" id="KW-1185">Reference proteome</keyword>
<evidence type="ECO:0000313" key="1">
    <source>
        <dbReference type="EMBL" id="CDZ99044.1"/>
    </source>
</evidence>
<proteinExistence type="predicted"/>
<organism evidence="1 2">
    <name type="scientific">Jeotgalicoccus saudimassiliensis</name>
    <dbReference type="NCBI Taxonomy" id="1461582"/>
    <lineage>
        <taxon>Bacteria</taxon>
        <taxon>Bacillati</taxon>
        <taxon>Bacillota</taxon>
        <taxon>Bacilli</taxon>
        <taxon>Bacillales</taxon>
        <taxon>Staphylococcaceae</taxon>
        <taxon>Jeotgalicoccus</taxon>
    </lineage>
</organism>
<dbReference type="PANTHER" id="PTHR37297">
    <property type="entry name" value="PROTEIN NRDI"/>
    <property type="match status" value="1"/>
</dbReference>
<dbReference type="AlphaFoldDB" id="A0A078LYF7"/>
<name>A0A078LYF7_9STAP</name>
<dbReference type="SUPFAM" id="SSF52218">
    <property type="entry name" value="Flavoproteins"/>
    <property type="match status" value="1"/>
</dbReference>
<dbReference type="InterPro" id="IPR029039">
    <property type="entry name" value="Flavoprotein-like_sf"/>
</dbReference>
<dbReference type="STRING" id="1461582.BN1048_00163"/>
<sequence length="140" mass="15860">MLSLKGDDKVIIAYYSMTGNIRRFLNSMDIPDTYELYQITAANVREKIDDTFILVTPTYGFGAVPDTVKEFLKINSYNMFAVASSGNRNWGQNFARAGEYISNDYSVPLLMKFELHGTPEERAQFVVELERAGELHESIG</sequence>
<dbReference type="Pfam" id="PF07972">
    <property type="entry name" value="Flavodoxin_NdrI"/>
    <property type="match status" value="1"/>
</dbReference>
<evidence type="ECO:0000313" key="2">
    <source>
        <dbReference type="Proteomes" id="UP000044136"/>
    </source>
</evidence>
<dbReference type="Proteomes" id="UP000044136">
    <property type="component" value="Unassembled WGS sequence"/>
</dbReference>
<protein>
    <submittedName>
        <fullName evidence="1">Protein NrdI</fullName>
    </submittedName>
</protein>
<dbReference type="eggNOG" id="COG1780">
    <property type="taxonomic scope" value="Bacteria"/>
</dbReference>
<dbReference type="PANTHER" id="PTHR37297:SF1">
    <property type="entry name" value="PROTEIN NRDI"/>
    <property type="match status" value="1"/>
</dbReference>
<dbReference type="GO" id="GO:0010181">
    <property type="term" value="F:FMN binding"/>
    <property type="evidence" value="ECO:0007669"/>
    <property type="project" value="InterPro"/>
</dbReference>
<dbReference type="NCBIfam" id="TIGR00333">
    <property type="entry name" value="nrdI"/>
    <property type="match status" value="1"/>
</dbReference>
<dbReference type="HOGENOM" id="CLU_114845_3_0_9"/>